<gene>
    <name evidence="1" type="ORF">EV182_004105</name>
</gene>
<dbReference type="Proteomes" id="UP001145114">
    <property type="component" value="Unassembled WGS sequence"/>
</dbReference>
<dbReference type="EMBL" id="JAMZIH010001194">
    <property type="protein sequence ID" value="KAJ1678408.1"/>
    <property type="molecule type" value="Genomic_DNA"/>
</dbReference>
<proteinExistence type="predicted"/>
<evidence type="ECO:0000313" key="1">
    <source>
        <dbReference type="EMBL" id="KAJ1678408.1"/>
    </source>
</evidence>
<evidence type="ECO:0000313" key="2">
    <source>
        <dbReference type="Proteomes" id="UP001145114"/>
    </source>
</evidence>
<protein>
    <submittedName>
        <fullName evidence="1">Uncharacterized protein</fullName>
    </submittedName>
</protein>
<comment type="caution">
    <text evidence="1">The sequence shown here is derived from an EMBL/GenBank/DDBJ whole genome shotgun (WGS) entry which is preliminary data.</text>
</comment>
<keyword evidence="2" id="KW-1185">Reference proteome</keyword>
<accession>A0ACC1HRM3</accession>
<organism evidence="1 2">
    <name type="scientific">Spiromyces aspiralis</name>
    <dbReference type="NCBI Taxonomy" id="68401"/>
    <lineage>
        <taxon>Eukaryota</taxon>
        <taxon>Fungi</taxon>
        <taxon>Fungi incertae sedis</taxon>
        <taxon>Zoopagomycota</taxon>
        <taxon>Kickxellomycotina</taxon>
        <taxon>Kickxellomycetes</taxon>
        <taxon>Kickxellales</taxon>
        <taxon>Kickxellaceae</taxon>
        <taxon>Spiromyces</taxon>
    </lineage>
</organism>
<reference evidence="1" key="1">
    <citation type="submission" date="2022-06" db="EMBL/GenBank/DDBJ databases">
        <title>Phylogenomic reconstructions and comparative analyses of Kickxellomycotina fungi.</title>
        <authorList>
            <person name="Reynolds N.K."/>
            <person name="Stajich J.E."/>
            <person name="Barry K."/>
            <person name="Grigoriev I.V."/>
            <person name="Crous P."/>
            <person name="Smith M.E."/>
        </authorList>
    </citation>
    <scope>NUCLEOTIDE SEQUENCE</scope>
    <source>
        <strain evidence="1">RSA 2271</strain>
    </source>
</reference>
<name>A0ACC1HRM3_9FUNG</name>
<sequence>MDLDEVHRLCATELLPCLKCLRSAYKAAANHAATVPLDVGCQFTEAGSSRCSQCNKRKESGCDPAPAGMVGDCLDLIIMVRSAHVLCMREEGQQAEGDDEVRLFLRRSARRHIAKVTNSAVAAFLAAELAHRRQFGISGEKDPGTAAWLAYDQLLASRHRLAVASNPPPRLSRCSSDEDTVGPLALGAPSGVARLLANIYGSAFFETAALNNWKFATAARLRAGDRGFVSWTDAKRQFFVDLKDRLQRGAREQGRR</sequence>